<dbReference type="EMBL" id="CP045892">
    <property type="protein sequence ID" value="QQP51984.1"/>
    <property type="molecule type" value="Genomic_DNA"/>
</dbReference>
<accession>A0A7T8KAD1</accession>
<sequence>MGKSSTPVCQLCEKDDETPIHLICTFPERGWRWTNWPRRCKEGKKSMEEYLLTVVAAINDKR</sequence>
<gene>
    <name evidence="1" type="ORF">FKW44_003965</name>
</gene>
<evidence type="ECO:0000313" key="1">
    <source>
        <dbReference type="EMBL" id="QQP51984.1"/>
    </source>
</evidence>
<evidence type="ECO:0000313" key="2">
    <source>
        <dbReference type="Proteomes" id="UP000595437"/>
    </source>
</evidence>
<dbReference type="Proteomes" id="UP000595437">
    <property type="component" value="Chromosome 3"/>
</dbReference>
<organism evidence="1 2">
    <name type="scientific">Caligus rogercresseyi</name>
    <name type="common">Sea louse</name>
    <dbReference type="NCBI Taxonomy" id="217165"/>
    <lineage>
        <taxon>Eukaryota</taxon>
        <taxon>Metazoa</taxon>
        <taxon>Ecdysozoa</taxon>
        <taxon>Arthropoda</taxon>
        <taxon>Crustacea</taxon>
        <taxon>Multicrustacea</taxon>
        <taxon>Hexanauplia</taxon>
        <taxon>Copepoda</taxon>
        <taxon>Siphonostomatoida</taxon>
        <taxon>Caligidae</taxon>
        <taxon>Caligus</taxon>
    </lineage>
</organism>
<name>A0A7T8KAD1_CALRO</name>
<dbReference type="AlphaFoldDB" id="A0A7T8KAD1"/>
<keyword evidence="2" id="KW-1185">Reference proteome</keyword>
<reference evidence="2" key="1">
    <citation type="submission" date="2021-01" db="EMBL/GenBank/DDBJ databases">
        <title>Caligus Genome Assembly.</title>
        <authorList>
            <person name="Gallardo-Escarate C."/>
        </authorList>
    </citation>
    <scope>NUCLEOTIDE SEQUENCE [LARGE SCALE GENOMIC DNA]</scope>
</reference>
<proteinExistence type="predicted"/>
<protein>
    <submittedName>
        <fullName evidence="1">Uncharacterized protein</fullName>
    </submittedName>
</protein>